<dbReference type="SUPFAM" id="SSF52540">
    <property type="entry name" value="P-loop containing nucleoside triphosphate hydrolases"/>
    <property type="match status" value="1"/>
</dbReference>
<keyword evidence="2" id="KW-0547">Nucleotide-binding</keyword>
<evidence type="ECO:0000313" key="10">
    <source>
        <dbReference type="Proteomes" id="UP000245263"/>
    </source>
</evidence>
<keyword evidence="5" id="KW-0067">ATP-binding</keyword>
<dbReference type="Pfam" id="PF13087">
    <property type="entry name" value="AAA_12"/>
    <property type="match status" value="1"/>
</dbReference>
<dbReference type="InterPro" id="IPR027417">
    <property type="entry name" value="P-loop_NTPase"/>
</dbReference>
<keyword evidence="3" id="KW-0378">Hydrolase</keyword>
<comment type="similarity">
    <text evidence="1">Belongs to the DNA2/NAM7 helicase family.</text>
</comment>
<proteinExistence type="inferred from homology"/>
<dbReference type="PANTHER" id="PTHR43788:SF8">
    <property type="entry name" value="DNA-BINDING PROTEIN SMUBP-2"/>
    <property type="match status" value="1"/>
</dbReference>
<evidence type="ECO:0000259" key="7">
    <source>
        <dbReference type="Pfam" id="PF13086"/>
    </source>
</evidence>
<keyword evidence="4" id="KW-0347">Helicase</keyword>
<evidence type="ECO:0000256" key="4">
    <source>
        <dbReference type="ARBA" id="ARBA00022806"/>
    </source>
</evidence>
<dbReference type="PANTHER" id="PTHR43788">
    <property type="entry name" value="DNA2/NAM7 HELICASE FAMILY MEMBER"/>
    <property type="match status" value="1"/>
</dbReference>
<dbReference type="InterPro" id="IPR041679">
    <property type="entry name" value="DNA2/NAM7-like_C"/>
</dbReference>
<dbReference type="EMBL" id="AP025028">
    <property type="protein sequence ID" value="BDA78394.1"/>
    <property type="molecule type" value="Genomic_DNA"/>
</dbReference>
<evidence type="ECO:0000259" key="8">
    <source>
        <dbReference type="Pfam" id="PF13087"/>
    </source>
</evidence>
<evidence type="ECO:0000256" key="5">
    <source>
        <dbReference type="ARBA" id="ARBA00022840"/>
    </source>
</evidence>
<dbReference type="RefSeq" id="WP_109018828.1">
    <property type="nucleotide sequence ID" value="NZ_AP025028.1"/>
</dbReference>
<evidence type="ECO:0000256" key="2">
    <source>
        <dbReference type="ARBA" id="ARBA00022741"/>
    </source>
</evidence>
<feature type="domain" description="DNA2/NAM7 helicase-like C-terminal" evidence="8">
    <location>
        <begin position="396"/>
        <end position="584"/>
    </location>
</feature>
<dbReference type="InterPro" id="IPR050534">
    <property type="entry name" value="Coronavir_polyprotein_1ab"/>
</dbReference>
<evidence type="ECO:0000256" key="3">
    <source>
        <dbReference type="ARBA" id="ARBA00022801"/>
    </source>
</evidence>
<gene>
    <name evidence="9" type="ORF">LPTSP3_g13240</name>
</gene>
<dbReference type="CDD" id="cd18808">
    <property type="entry name" value="SF1_C_Upf1"/>
    <property type="match status" value="1"/>
</dbReference>
<evidence type="ECO:0000256" key="6">
    <source>
        <dbReference type="SAM" id="Coils"/>
    </source>
</evidence>
<evidence type="ECO:0000256" key="1">
    <source>
        <dbReference type="ARBA" id="ARBA00007913"/>
    </source>
</evidence>
<dbReference type="Pfam" id="PF13086">
    <property type="entry name" value="AAA_11"/>
    <property type="match status" value="1"/>
</dbReference>
<dbReference type="Gene3D" id="2.40.30.270">
    <property type="match status" value="1"/>
</dbReference>
<protein>
    <submittedName>
        <fullName evidence="9">ATPase AAA</fullName>
    </submittedName>
</protein>
<keyword evidence="6" id="KW-0175">Coiled coil</keyword>
<accession>A0ABN6KBR3</accession>
<dbReference type="Proteomes" id="UP000245263">
    <property type="component" value="Chromosome 1"/>
</dbReference>
<keyword evidence="10" id="KW-1185">Reference proteome</keyword>
<dbReference type="InterPro" id="IPR041677">
    <property type="entry name" value="DNA2/NAM7_AAA_11"/>
</dbReference>
<name>A0ABN6KBR3_9LEPT</name>
<organism evidence="9 10">
    <name type="scientific">Leptospira kobayashii</name>
    <dbReference type="NCBI Taxonomy" id="1917830"/>
    <lineage>
        <taxon>Bacteria</taxon>
        <taxon>Pseudomonadati</taxon>
        <taxon>Spirochaetota</taxon>
        <taxon>Spirochaetia</taxon>
        <taxon>Leptospirales</taxon>
        <taxon>Leptospiraceae</taxon>
        <taxon>Leptospira</taxon>
    </lineage>
</organism>
<reference evidence="9 10" key="1">
    <citation type="submission" date="2021-08" db="EMBL/GenBank/DDBJ databases">
        <title>Complete genome sequence of Leptospira kobayashii strain E30.</title>
        <authorList>
            <person name="Nakao R."/>
            <person name="Nakamura S."/>
            <person name="Masuzawa T."/>
            <person name="Koizumi N."/>
        </authorList>
    </citation>
    <scope>NUCLEOTIDE SEQUENCE [LARGE SCALE GENOMIC DNA]</scope>
    <source>
        <strain evidence="9 10">E30</strain>
    </source>
</reference>
<feature type="domain" description="DNA2/NAM7 helicase helicase" evidence="7">
    <location>
        <begin position="176"/>
        <end position="385"/>
    </location>
</feature>
<dbReference type="Gene3D" id="3.40.50.300">
    <property type="entry name" value="P-loop containing nucleotide triphosphate hydrolases"/>
    <property type="match status" value="2"/>
</dbReference>
<evidence type="ECO:0000313" key="9">
    <source>
        <dbReference type="EMBL" id="BDA78394.1"/>
    </source>
</evidence>
<dbReference type="InterPro" id="IPR047187">
    <property type="entry name" value="SF1_C_Upf1"/>
</dbReference>
<sequence length="614" mass="69812">MNNIISKSLDETLQITKSSVLVERELERNLFQKEKSNSKNNLKGLSIDDHFYITGDIWRISISVSSPNANKSWLRQGAPALLEREDFSLVVQIYQVKEKLIILQYKGEIEIPEETSFTLSPWYSESTYDAYLEAIDTLAQKKDKRARDLLSWILGFNKNEKPSPPKLQNIASYSEKLLDINDYAFLYGPPGTGKTTVLTESIQKWKAQGKSILALAPTNFAADYLVEKAVSQGLRPLRLGNSAKIKESVQDYLLDTALEESEEQKQINIWRKEWQNLKKKAFAWKRNFGAEEREERKQLQKEAKELIKLIGSSQKRVKERIIANADLVVSTFLGAWNFFEEGKKFDIVVVDECTQAWESACYMAILMGEKVIFAGDPKQLPPTFLDTNTSQMKSFLEKGIEEDDGTRTIFLETQYRMHNDILSFSNSEFYDSKVITSDSLSPSVSSNIKSVLGSDKNLFWIDTAGSDASEETSEEDESTFNTMEADLILELLGNDINKSSITILSPYRAQIDLIKEKISKEFSGGTDLPMVQTIDSFQGREADTIILSFVRTNDEGEIGFLKDYRRLNVGLTRAKSTLILIGDSVTLCSDKVYSRLFETVQIIGEHRTIFEFLY</sequence>
<feature type="coiled-coil region" evidence="6">
    <location>
        <begin position="289"/>
        <end position="316"/>
    </location>
</feature>